<dbReference type="Proteomes" id="UP000255108">
    <property type="component" value="Unassembled WGS sequence"/>
</dbReference>
<reference evidence="2 4" key="1">
    <citation type="submission" date="2018-06" db="EMBL/GenBank/DDBJ databases">
        <authorList>
            <consortium name="Pathogen Informatics"/>
            <person name="Doyle S."/>
        </authorList>
    </citation>
    <scope>NUCLEOTIDE SEQUENCE [LARGE SCALE GENOMIC DNA]</scope>
    <source>
        <strain evidence="2 4">NCTC11159</strain>
    </source>
</reference>
<dbReference type="RefSeq" id="WP_115227899.1">
    <property type="nucleotide sequence ID" value="NZ_CAWOLO010000025.1"/>
</dbReference>
<dbReference type="OrthoDB" id="4070623at2"/>
<dbReference type="EMBL" id="UGHR01000001">
    <property type="protein sequence ID" value="STQ91718.1"/>
    <property type="molecule type" value="Genomic_DNA"/>
</dbReference>
<evidence type="ECO:0000256" key="1">
    <source>
        <dbReference type="SAM" id="MobiDB-lite"/>
    </source>
</evidence>
<sequence length="354" mass="38007">MQPIFKIVATAAGQAAGRDITALLSDRLLSIRITDKAGMDSDEAEISLDDRDGAVALPARGARLQISLGYQETGLTMLGSYRIDEVESSGPPQQITLCGRPADLSGTVKAVRRHAWENVSLAQVVKEIAQRNKLTPVCTMKARVERLDQVNESDIHFITRIARQYDATASVKAGKLLVVPRGGQAKSVSGKAIPLLVLRRADIKSWRYTLSDRNESGGVAVKSHNKKTGKTLEIIVPDKDNPSAPVRAARHSVPSAGRAGASAKGTLERNNRSTGTLTLDLAGRADIVAERKISLSGVKLGVDGQWVVDTITHDFSANGWSSSLELVISKAQLKKSRKPAKKKKPAKKLVSITA</sequence>
<evidence type="ECO:0000313" key="4">
    <source>
        <dbReference type="Proteomes" id="UP000255108"/>
    </source>
</evidence>
<dbReference type="AlphaFoldDB" id="A0A377QAH6"/>
<evidence type="ECO:0000313" key="2">
    <source>
        <dbReference type="EMBL" id="STQ91718.1"/>
    </source>
</evidence>
<evidence type="ECO:0000313" key="5">
    <source>
        <dbReference type="Proteomes" id="UP000295794"/>
    </source>
</evidence>
<feature type="region of interest" description="Disordered" evidence="1">
    <location>
        <begin position="334"/>
        <end position="354"/>
    </location>
</feature>
<proteinExistence type="predicted"/>
<feature type="compositionally biased region" description="Basic residues" evidence="1">
    <location>
        <begin position="334"/>
        <end position="347"/>
    </location>
</feature>
<organism evidence="2 4">
    <name type="scientific">Iodobacter fluviatilis</name>
    <dbReference type="NCBI Taxonomy" id="537"/>
    <lineage>
        <taxon>Bacteria</taxon>
        <taxon>Pseudomonadati</taxon>
        <taxon>Pseudomonadota</taxon>
        <taxon>Betaproteobacteria</taxon>
        <taxon>Neisseriales</taxon>
        <taxon>Chitinibacteraceae</taxon>
        <taxon>Iodobacter</taxon>
    </lineage>
</organism>
<name>A0A377QAH6_9NEIS</name>
<feature type="region of interest" description="Disordered" evidence="1">
    <location>
        <begin position="237"/>
        <end position="269"/>
    </location>
</feature>
<dbReference type="SUPFAM" id="SSF69279">
    <property type="entry name" value="Phage tail proteins"/>
    <property type="match status" value="1"/>
</dbReference>
<dbReference type="Proteomes" id="UP000295794">
    <property type="component" value="Unassembled WGS sequence"/>
</dbReference>
<gene>
    <name evidence="3" type="ORF">EV682_1255</name>
    <name evidence="2" type="ORF">NCTC11159_02795</name>
</gene>
<protein>
    <submittedName>
        <fullName evidence="2">Phage protein D</fullName>
    </submittedName>
</protein>
<reference evidence="3 5" key="2">
    <citation type="submission" date="2019-03" db="EMBL/GenBank/DDBJ databases">
        <title>Genomic Encyclopedia of Type Strains, Phase IV (KMG-IV): sequencing the most valuable type-strain genomes for metagenomic binning, comparative biology and taxonomic classification.</title>
        <authorList>
            <person name="Goeker M."/>
        </authorList>
    </citation>
    <scope>NUCLEOTIDE SEQUENCE [LARGE SCALE GENOMIC DNA]</scope>
    <source>
        <strain evidence="3 5">DSM 3764</strain>
    </source>
</reference>
<keyword evidence="5" id="KW-1185">Reference proteome</keyword>
<accession>A0A377QAH6</accession>
<dbReference type="Pfam" id="PF05954">
    <property type="entry name" value="Phage_GPD"/>
    <property type="match status" value="1"/>
</dbReference>
<evidence type="ECO:0000313" key="3">
    <source>
        <dbReference type="EMBL" id="TCU81202.1"/>
    </source>
</evidence>
<dbReference type="EMBL" id="SMBT01000025">
    <property type="protein sequence ID" value="TCU81202.1"/>
    <property type="molecule type" value="Genomic_DNA"/>
</dbReference>